<comment type="caution">
    <text evidence="2">The sequence shown here is derived from an EMBL/GenBank/DDBJ whole genome shotgun (WGS) entry which is preliminary data.</text>
</comment>
<proteinExistence type="predicted"/>
<evidence type="ECO:0000313" key="2">
    <source>
        <dbReference type="EMBL" id="KAI5314519.1"/>
    </source>
</evidence>
<organism evidence="2 3">
    <name type="scientific">Prunus dulcis</name>
    <name type="common">Almond</name>
    <name type="synonym">Amygdalus dulcis</name>
    <dbReference type="NCBI Taxonomy" id="3755"/>
    <lineage>
        <taxon>Eukaryota</taxon>
        <taxon>Viridiplantae</taxon>
        <taxon>Streptophyta</taxon>
        <taxon>Embryophyta</taxon>
        <taxon>Tracheophyta</taxon>
        <taxon>Spermatophyta</taxon>
        <taxon>Magnoliopsida</taxon>
        <taxon>eudicotyledons</taxon>
        <taxon>Gunneridae</taxon>
        <taxon>Pentapetalae</taxon>
        <taxon>rosids</taxon>
        <taxon>fabids</taxon>
        <taxon>Rosales</taxon>
        <taxon>Rosaceae</taxon>
        <taxon>Amygdaloideae</taxon>
        <taxon>Amygdaleae</taxon>
        <taxon>Prunus</taxon>
    </lineage>
</organism>
<feature type="compositionally biased region" description="Basic residues" evidence="1">
    <location>
        <begin position="100"/>
        <end position="111"/>
    </location>
</feature>
<keyword evidence="3" id="KW-1185">Reference proteome</keyword>
<name>A0AAD4UXB4_PRUDU</name>
<evidence type="ECO:0000256" key="1">
    <source>
        <dbReference type="SAM" id="MobiDB-lite"/>
    </source>
</evidence>
<feature type="compositionally biased region" description="Basic and acidic residues" evidence="1">
    <location>
        <begin position="78"/>
        <end position="99"/>
    </location>
</feature>
<sequence length="156" mass="17918">MKNMNKSYIDLVKLLKKFDLDTKSFKFGIKSFKIVANAVTVILGLPNEGKFVKLDTERYTSTFKTRHFGENSKPSKGLVEEELHKRIDLENKPTKEKAKAKPKKKTNRGKAKKEVEEKEGEDKEENEVVDYDKDVVNLFLMLLCITLLYANSEIGT</sequence>
<dbReference type="AlphaFoldDB" id="A0AAD4UXB4"/>
<feature type="region of interest" description="Disordered" evidence="1">
    <location>
        <begin position="65"/>
        <end position="127"/>
    </location>
</feature>
<dbReference type="EMBL" id="JAJFAZ020000008">
    <property type="protein sequence ID" value="KAI5314519.1"/>
    <property type="molecule type" value="Genomic_DNA"/>
</dbReference>
<feature type="compositionally biased region" description="Acidic residues" evidence="1">
    <location>
        <begin position="117"/>
        <end position="127"/>
    </location>
</feature>
<gene>
    <name evidence="2" type="ORF">L3X38_043695</name>
</gene>
<reference evidence="2 3" key="1">
    <citation type="journal article" date="2022" name="G3 (Bethesda)">
        <title>Whole-genome sequence and methylome profiling of the almond [Prunus dulcis (Mill.) D.A. Webb] cultivar 'Nonpareil'.</title>
        <authorList>
            <person name="D'Amico-Willman K.M."/>
            <person name="Ouma W.Z."/>
            <person name="Meulia T."/>
            <person name="Sideli G.M."/>
            <person name="Gradziel T.M."/>
            <person name="Fresnedo-Ramirez J."/>
        </authorList>
    </citation>
    <scope>NUCLEOTIDE SEQUENCE [LARGE SCALE GENOMIC DNA]</scope>
    <source>
        <strain evidence="2">Clone GOH B32 T37-40</strain>
    </source>
</reference>
<accession>A0AAD4UXB4</accession>
<protein>
    <submittedName>
        <fullName evidence="2">Uncharacterized protein</fullName>
    </submittedName>
</protein>
<dbReference type="Proteomes" id="UP001054821">
    <property type="component" value="Chromosome 8"/>
</dbReference>
<evidence type="ECO:0000313" key="3">
    <source>
        <dbReference type="Proteomes" id="UP001054821"/>
    </source>
</evidence>